<dbReference type="GO" id="GO:0006355">
    <property type="term" value="P:regulation of DNA-templated transcription"/>
    <property type="evidence" value="ECO:0007669"/>
    <property type="project" value="TreeGrafter"/>
</dbReference>
<keyword evidence="2" id="KW-0227">DNA damage</keyword>
<dbReference type="PANTHER" id="PTHR11289">
    <property type="entry name" value="BREAST CANCER TYPE 2 SUSCEPTIBILITY PROTEIN BRCA2"/>
    <property type="match status" value="1"/>
</dbReference>
<dbReference type="Proteomes" id="UP000475862">
    <property type="component" value="Unassembled WGS sequence"/>
</dbReference>
<dbReference type="SUPFAM" id="SSF81878">
    <property type="entry name" value="BRCA2 tower domain"/>
    <property type="match status" value="1"/>
</dbReference>
<dbReference type="InterPro" id="IPR015187">
    <property type="entry name" value="BRCA2_OB_1"/>
</dbReference>
<dbReference type="PROSITE" id="PS50138">
    <property type="entry name" value="BRCA2_REPEAT"/>
    <property type="match status" value="11"/>
</dbReference>
<evidence type="ECO:0000256" key="4">
    <source>
        <dbReference type="ARBA" id="ARBA00023172"/>
    </source>
</evidence>
<accession>A0A6G0TEY8</accession>
<keyword evidence="3" id="KW-0238">DNA-binding</keyword>
<comment type="caution">
    <text evidence="7">The sequence shown here is derived from an EMBL/GenBank/DDBJ whole genome shotgun (WGS) entry which is preliminary data.</text>
</comment>
<dbReference type="GO" id="GO:0005634">
    <property type="term" value="C:nucleus"/>
    <property type="evidence" value="ECO:0007669"/>
    <property type="project" value="TreeGrafter"/>
</dbReference>
<dbReference type="InterPro" id="IPR015525">
    <property type="entry name" value="BRCA2"/>
</dbReference>
<name>A0A6G0TEY8_APHGL</name>
<dbReference type="Gene3D" id="2.40.50.140">
    <property type="entry name" value="Nucleic acid-binding proteins"/>
    <property type="match status" value="3"/>
</dbReference>
<dbReference type="Pfam" id="PF09121">
    <property type="entry name" value="Tower"/>
    <property type="match status" value="1"/>
</dbReference>
<dbReference type="CDD" id="cd04493">
    <property type="entry name" value="BRCA2DBD_OB1"/>
    <property type="match status" value="1"/>
</dbReference>
<dbReference type="Gene3D" id="6.10.70.10">
    <property type="match status" value="1"/>
</dbReference>
<dbReference type="Pfam" id="PF09103">
    <property type="entry name" value="BRCA-2_OB1"/>
    <property type="match status" value="1"/>
</dbReference>
<dbReference type="InterPro" id="IPR002093">
    <property type="entry name" value="BRCA2_repeat"/>
</dbReference>
<keyword evidence="1" id="KW-0677">Repeat</keyword>
<dbReference type="SMART" id="SM01341">
    <property type="entry name" value="Tower"/>
    <property type="match status" value="1"/>
</dbReference>
<evidence type="ECO:0000256" key="5">
    <source>
        <dbReference type="ARBA" id="ARBA00023204"/>
    </source>
</evidence>
<feature type="domain" description="Tower" evidence="6">
    <location>
        <begin position="1393"/>
        <end position="1434"/>
    </location>
</feature>
<sequence>MEKQNKSHEMKQHLRTKSPTIKSALQDCSILNISNPHNLNPITKENQEMKVLTVSTPTIHQPKTLKNLNLLSNLQSTPNTRHFNKSEMDSRIIMNLSPIMSTSTLKQNLYNHKDIYQHKSHADIDFSLNPLKYQNSSNLCKNHELNKWKTNKTLIGPTHKSNIINSTILPENTRQTNEDNINEKAKRCLFEENKTINNISNLETDQDSLNISLDILEQVCQMSEIMDDSLAEEVKINVDNDKKKKKLAFFLYGNSTPKLEDTEEENKLLQWALSMEDNVLSESRSNNKLCSEKEFTSLNQLKNKETNLSKYGSEQSKSNKLNTYISDSKCNFFDPEDINEIGNTQMCEIADMTEPLESFDDQWTQQYTSCNVSNLSSKVKENHFHKNSDEVINTSIDFIGDKINIKKCNLLDNTNEKLEIFQSIVKNELIESRIVTQDDIITNDSIYNGFFTAGGKSIKVSDEALQKVQTLLKDELTESSTVPKGITSIKTNMCKGFSTAGGKSIKISDTALQKVQTLLKDELTESSTVTKGATSIKTNMCKGFSTAGGKSIKISDTALQKVQTLLKDELTESSTVLKGTTSTKTNMCKGFSTAGGKSIKISDTALQKVQTLLKDELTESSTVTKGTTSTKTNMCKGFSTAGGKSIKISDTALQKVQTLLKDELTESSTVLKGTTSTKTNMCKGFSTAGGKSIKISDTALQKVQTLLKDELTESSTVPKGTTSTKTNMCKGFSTAGGKSIKISDTALQKVQTLLKDELTESSTVTKGTTSTKTNMCKGFSTAGGKSIKISDTALQKVQTLLKDELTESSTVTKGTTSTKTNMCKGFSTAGGKSIKISDTALQKVQTLLKDELTESSTVTKGTTSTKTNMCKGFSTAGGKSIKISDTALQKVQTLLKDELTESSTVTKGTTSTKTNMCKGFSTAGGKSIKISDTALQKVQTMLKDELTESSTVTKDTTSSKTKIFKQLLNAEDKSIKKLDMLLQKDQVTYKDDKQLFDSSLKTIEIPNDCNNLNRVSKSINNLKTKSNCFEILKHEEEYTFEDDLSLINTVEKFERDQIVCKPVLRNKRPGSPINKYEIDYKIKKTVHNERWEIDELNISFSDYLSKKLYGPKVSLPEVVDWNLPKMFTTKQFPENGIAKELIKLGINNATNLKLYWEKNYKLSDGHKNKMYNFQDIKYFFLLHNFVDGKLIPNGWIENHFRFIVWKLAATEIFFPDQFGNKLLTAKNIIHQLLYRYYREIEKCQRSALKKILEKDEATSKRIVLCVSKVNKTNLAETYTIELTDGWYSVQGIIDYEMNMLLHKGIVKVGTKLIIYNAELIGAGEGIDPLDVHNGVKLKISTNSTRRVRWYTKLGFYKNSTLPIPITLESVLPHGGIIGSLSLVILRKYPIMFLEKKTSSKSIFRNEKMEIIEAEKYKAHQQKALEIISNNIKSELIAEMASKTNSVSKKYISNMKKENLDTLNIDELSNILENSTDPLEIQSLLSQEKLEALEDFKKSEQERFYNELQNRVNKVFNDQFKDARKVIPMIKLRVVDKKYASTGVKAALLTIWNPSEDVTDILNKSTEGQCCTFHHITTNGFMNGELQLSANKNTRFNFQECTNEYAKRDVVSFKNIWSGTFLPLFGELDFVGIVISNVNKNNAFNEVYVSDKEMNIISILFRGNIKEYGYDDMIYPGSILSGINIQFKGFNPMSSIPKLYTTEQSLFTTNPKTDYILNIFNDYKMFIKMPESQDFLVSCQTKLNEICNGHGETTMINNEQCLNKSRNALHRAYGELPVTVVRTSNTPQSEFSPVQKRIKMLNAYGKTPPLNIVHTKPPDKKLMGQFKTPTRL</sequence>
<dbReference type="InterPro" id="IPR036315">
    <property type="entry name" value="BRCA2_hlx_sf"/>
</dbReference>
<keyword evidence="8" id="KW-1185">Reference proteome</keyword>
<evidence type="ECO:0000256" key="2">
    <source>
        <dbReference type="ARBA" id="ARBA00022763"/>
    </source>
</evidence>
<dbReference type="InterPro" id="IPR015252">
    <property type="entry name" value="BRCA2_hlx"/>
</dbReference>
<dbReference type="PANTHER" id="PTHR11289:SF0">
    <property type="entry name" value="BREAST CANCER TYPE 2 SUSCEPTIBILITY PROTEIN"/>
    <property type="match status" value="1"/>
</dbReference>
<dbReference type="GO" id="GO:0000724">
    <property type="term" value="P:double-strand break repair via homologous recombination"/>
    <property type="evidence" value="ECO:0007669"/>
    <property type="project" value="InterPro"/>
</dbReference>
<protein>
    <recommendedName>
        <fullName evidence="6">Tower domain-containing protein</fullName>
    </recommendedName>
</protein>
<evidence type="ECO:0000313" key="7">
    <source>
        <dbReference type="EMBL" id="KAE9531706.1"/>
    </source>
</evidence>
<dbReference type="SUPFAM" id="SSF50249">
    <property type="entry name" value="Nucleic acid-binding proteins"/>
    <property type="match status" value="3"/>
</dbReference>
<gene>
    <name evidence="7" type="ORF">AGLY_010912</name>
</gene>
<dbReference type="EMBL" id="VYZN01000041">
    <property type="protein sequence ID" value="KAE9531706.1"/>
    <property type="molecule type" value="Genomic_DNA"/>
</dbReference>
<dbReference type="InterPro" id="IPR012340">
    <property type="entry name" value="NA-bd_OB-fold"/>
</dbReference>
<keyword evidence="5" id="KW-0234">DNA repair</keyword>
<evidence type="ECO:0000256" key="3">
    <source>
        <dbReference type="ARBA" id="ARBA00023125"/>
    </source>
</evidence>
<dbReference type="InterPro" id="IPR015205">
    <property type="entry name" value="Tower_dom"/>
</dbReference>
<dbReference type="OrthoDB" id="21095at2759"/>
<evidence type="ECO:0000259" key="6">
    <source>
        <dbReference type="SMART" id="SM01341"/>
    </source>
</evidence>
<evidence type="ECO:0000313" key="8">
    <source>
        <dbReference type="Proteomes" id="UP000475862"/>
    </source>
</evidence>
<dbReference type="Pfam" id="PF09104">
    <property type="entry name" value="BRCA-2_OB3"/>
    <property type="match status" value="1"/>
</dbReference>
<dbReference type="Pfam" id="PF09169">
    <property type="entry name" value="BRCA-2_helical"/>
    <property type="match status" value="1"/>
</dbReference>
<dbReference type="Pfam" id="PF00634">
    <property type="entry name" value="BRCA2"/>
    <property type="match status" value="11"/>
</dbReference>
<dbReference type="SUPFAM" id="SSF81872">
    <property type="entry name" value="BRCA2 helical domain"/>
    <property type="match status" value="1"/>
</dbReference>
<dbReference type="InterPro" id="IPR015188">
    <property type="entry name" value="BRCA2_OB_3"/>
</dbReference>
<evidence type="ECO:0000256" key="1">
    <source>
        <dbReference type="ARBA" id="ARBA00022737"/>
    </source>
</evidence>
<reference evidence="7 8" key="1">
    <citation type="submission" date="2019-08" db="EMBL/GenBank/DDBJ databases">
        <title>The genome of the soybean aphid Biotype 1, its phylome, world population structure and adaptation to the North American continent.</title>
        <authorList>
            <person name="Giordano R."/>
            <person name="Donthu R.K."/>
            <person name="Hernandez A.G."/>
            <person name="Wright C.L."/>
            <person name="Zimin A.V."/>
        </authorList>
    </citation>
    <scope>NUCLEOTIDE SEQUENCE [LARGE SCALE GENOMIC DNA]</scope>
    <source>
        <tissue evidence="7">Whole aphids</tissue>
    </source>
</reference>
<organism evidence="7 8">
    <name type="scientific">Aphis glycines</name>
    <name type="common">Soybean aphid</name>
    <dbReference type="NCBI Taxonomy" id="307491"/>
    <lineage>
        <taxon>Eukaryota</taxon>
        <taxon>Metazoa</taxon>
        <taxon>Ecdysozoa</taxon>
        <taxon>Arthropoda</taxon>
        <taxon>Hexapoda</taxon>
        <taxon>Insecta</taxon>
        <taxon>Pterygota</taxon>
        <taxon>Neoptera</taxon>
        <taxon>Paraneoptera</taxon>
        <taxon>Hemiptera</taxon>
        <taxon>Sternorrhyncha</taxon>
        <taxon>Aphidomorpha</taxon>
        <taxon>Aphidoidea</taxon>
        <taxon>Aphididae</taxon>
        <taxon>Aphidini</taxon>
        <taxon>Aphis</taxon>
        <taxon>Aphis</taxon>
    </lineage>
</organism>
<proteinExistence type="predicted"/>
<dbReference type="GO" id="GO:0003677">
    <property type="term" value="F:DNA binding"/>
    <property type="evidence" value="ECO:0007669"/>
    <property type="project" value="UniProtKB-KW"/>
</dbReference>
<keyword evidence="4" id="KW-0233">DNA recombination</keyword>